<evidence type="ECO:0000256" key="3">
    <source>
        <dbReference type="SAM" id="SignalP"/>
    </source>
</evidence>
<keyword evidence="2" id="KW-0472">Membrane</keyword>
<evidence type="ECO:0000256" key="1">
    <source>
        <dbReference type="SAM" id="MobiDB-lite"/>
    </source>
</evidence>
<name>A0A223KXH8_9BACI</name>
<feature type="compositionally biased region" description="Polar residues" evidence="1">
    <location>
        <begin position="166"/>
        <end position="190"/>
    </location>
</feature>
<dbReference type="RefSeq" id="WP_066415652.1">
    <property type="nucleotide sequence ID" value="NZ_CP018866.1"/>
</dbReference>
<keyword evidence="2" id="KW-1133">Transmembrane helix</keyword>
<feature type="chain" id="PRO_5011256043" evidence="3">
    <location>
        <begin position="30"/>
        <end position="445"/>
    </location>
</feature>
<gene>
    <name evidence="4" type="ORF">BC6307_24505</name>
</gene>
<dbReference type="KEGG" id="bcoh:BC6307_24505"/>
<protein>
    <submittedName>
        <fullName evidence="4">Uncharacterized protein</fullName>
    </submittedName>
</protein>
<evidence type="ECO:0000313" key="4">
    <source>
        <dbReference type="EMBL" id="AST94171.1"/>
    </source>
</evidence>
<sequence length="445" mass="47515">MKQLKRIFFLLAAMVVFFMSNSVPLVALANSWTPAPLTPGNWEVDPWKVDDWTPPTLNTPELNTPELNTPQLSNPEWQIPLWNTQEWSLPPWAVGPLNPDNITPPEWNPSDQSSLNEWGVHPLTVQVWEAEMGTPTNPYPVLQFQWWLENQLTDPSLSHLNLGEHTTNQTLGENSLTSPQVTDGRSSPLDSLTGYDPYGQQFTTYDGLKFTLNDTALGLVSFTTGMLEAEMNGVSPGRGFVTSGGLHSILVNSVKTVGSGTGNPWVQGTGDVLDGALKTAQSVEGLNNVRTALSVINQSWQGSASLGDSKFKTLFSNTSGGAVSTLSKFNIATGVIGAGFSGYESYQNIKAWNNETDFTKKTDLAGKSATSIGNTLLSGGAALASVPIPGLQVVGGALIVTGGALAIGGMALQWANKTETGRKIIAGTVNTAKKIGRGIKKLFGK</sequence>
<dbReference type="Proteomes" id="UP000215224">
    <property type="component" value="Chromosome"/>
</dbReference>
<feature type="region of interest" description="Disordered" evidence="1">
    <location>
        <begin position="166"/>
        <end position="192"/>
    </location>
</feature>
<keyword evidence="5" id="KW-1185">Reference proteome</keyword>
<feature type="signal peptide" evidence="3">
    <location>
        <begin position="1"/>
        <end position="29"/>
    </location>
</feature>
<keyword evidence="2" id="KW-0812">Transmembrane</keyword>
<organism evidence="4 5">
    <name type="scientific">Sutcliffiella cohnii</name>
    <dbReference type="NCBI Taxonomy" id="33932"/>
    <lineage>
        <taxon>Bacteria</taxon>
        <taxon>Bacillati</taxon>
        <taxon>Bacillota</taxon>
        <taxon>Bacilli</taxon>
        <taxon>Bacillales</taxon>
        <taxon>Bacillaceae</taxon>
        <taxon>Sutcliffiella</taxon>
    </lineage>
</organism>
<dbReference type="STRING" id="1314751.GCA_001591425_02110"/>
<keyword evidence="3" id="KW-0732">Signal</keyword>
<evidence type="ECO:0000256" key="2">
    <source>
        <dbReference type="SAM" id="Phobius"/>
    </source>
</evidence>
<evidence type="ECO:0000313" key="5">
    <source>
        <dbReference type="Proteomes" id="UP000215224"/>
    </source>
</evidence>
<dbReference type="EMBL" id="CP018866">
    <property type="protein sequence ID" value="AST94171.1"/>
    <property type="molecule type" value="Genomic_DNA"/>
</dbReference>
<reference evidence="4 5" key="1">
    <citation type="submission" date="2016-12" db="EMBL/GenBank/DDBJ databases">
        <title>The whole genome sequencing and assembly of Bacillus cohnii DSM 6307T strain.</title>
        <authorList>
            <person name="Lee Y.-J."/>
            <person name="Yi H."/>
            <person name="Bahn Y.-S."/>
            <person name="Kim J.F."/>
            <person name="Lee D.-W."/>
        </authorList>
    </citation>
    <scope>NUCLEOTIDE SEQUENCE [LARGE SCALE GENOMIC DNA]</scope>
    <source>
        <strain evidence="4 5">DSM 6307</strain>
    </source>
</reference>
<feature type="transmembrane region" description="Helical" evidence="2">
    <location>
        <begin position="393"/>
        <end position="415"/>
    </location>
</feature>
<dbReference type="AlphaFoldDB" id="A0A223KXH8"/>
<proteinExistence type="predicted"/>
<accession>A0A223KXH8</accession>